<accession>A0A2T7EG65</accession>
<dbReference type="EMBL" id="CM009751">
    <property type="protein sequence ID" value="PUZ66819.1"/>
    <property type="molecule type" value="Genomic_DNA"/>
</dbReference>
<protein>
    <submittedName>
        <fullName evidence="1">Uncharacterized protein</fullName>
    </submittedName>
</protein>
<organism evidence="1 2">
    <name type="scientific">Panicum hallii var. hallii</name>
    <dbReference type="NCBI Taxonomy" id="1504633"/>
    <lineage>
        <taxon>Eukaryota</taxon>
        <taxon>Viridiplantae</taxon>
        <taxon>Streptophyta</taxon>
        <taxon>Embryophyta</taxon>
        <taxon>Tracheophyta</taxon>
        <taxon>Spermatophyta</taxon>
        <taxon>Magnoliopsida</taxon>
        <taxon>Liliopsida</taxon>
        <taxon>Poales</taxon>
        <taxon>Poaceae</taxon>
        <taxon>PACMAD clade</taxon>
        <taxon>Panicoideae</taxon>
        <taxon>Panicodae</taxon>
        <taxon>Paniceae</taxon>
        <taxon>Panicinae</taxon>
        <taxon>Panicum</taxon>
        <taxon>Panicum sect. Panicum</taxon>
    </lineage>
</organism>
<proteinExistence type="predicted"/>
<gene>
    <name evidence="1" type="ORF">GQ55_3G367900</name>
</gene>
<name>A0A2T7EG65_9POAL</name>
<sequence length="79" mass="8647">MKILLPIHLSDVSRLSAIESCADLHADLSWTSLSIYIFLLICSNVAPAPNLAGILTSWPSPLLLWTKTSPLQKLFASLE</sequence>
<reference evidence="1 2" key="1">
    <citation type="submission" date="2018-04" db="EMBL/GenBank/DDBJ databases">
        <title>WGS assembly of Panicum hallii var. hallii HAL2.</title>
        <authorList>
            <person name="Lovell J."/>
            <person name="Jenkins J."/>
            <person name="Lowry D."/>
            <person name="Mamidi S."/>
            <person name="Sreedasyam A."/>
            <person name="Weng X."/>
            <person name="Barry K."/>
            <person name="Bonette J."/>
            <person name="Campitelli B."/>
            <person name="Daum C."/>
            <person name="Gordon S."/>
            <person name="Gould B."/>
            <person name="Lipzen A."/>
            <person name="MacQueen A."/>
            <person name="Palacio-Mejia J."/>
            <person name="Plott C."/>
            <person name="Shakirov E."/>
            <person name="Shu S."/>
            <person name="Yoshinaga Y."/>
            <person name="Zane M."/>
            <person name="Rokhsar D."/>
            <person name="Grimwood J."/>
            <person name="Schmutz J."/>
            <person name="Juenger T."/>
        </authorList>
    </citation>
    <scope>NUCLEOTIDE SEQUENCE [LARGE SCALE GENOMIC DNA]</scope>
    <source>
        <strain evidence="2">cv. HAL2</strain>
    </source>
</reference>
<evidence type="ECO:0000313" key="1">
    <source>
        <dbReference type="EMBL" id="PUZ66819.1"/>
    </source>
</evidence>
<dbReference type="AlphaFoldDB" id="A0A2T7EG65"/>
<evidence type="ECO:0000313" key="2">
    <source>
        <dbReference type="Proteomes" id="UP000244336"/>
    </source>
</evidence>
<keyword evidence="2" id="KW-1185">Reference proteome</keyword>
<dbReference type="Proteomes" id="UP000244336">
    <property type="component" value="Chromosome 3"/>
</dbReference>
<dbReference type="Gramene" id="PUZ66819">
    <property type="protein sequence ID" value="PUZ66819"/>
    <property type="gene ID" value="GQ55_3G367900"/>
</dbReference>